<dbReference type="Gene3D" id="1.10.150.130">
    <property type="match status" value="1"/>
</dbReference>
<dbReference type="Gene3D" id="1.10.443.10">
    <property type="entry name" value="Intergrase catalytic core"/>
    <property type="match status" value="1"/>
</dbReference>
<dbReference type="SUPFAM" id="SSF56349">
    <property type="entry name" value="DNA breaking-rejoining enzymes"/>
    <property type="match status" value="1"/>
</dbReference>
<name>A0ABS2SXM2_9BACI</name>
<evidence type="ECO:0000259" key="6">
    <source>
        <dbReference type="PROSITE" id="PS51898"/>
    </source>
</evidence>
<keyword evidence="9" id="KW-1185">Reference proteome</keyword>
<dbReference type="InterPro" id="IPR044068">
    <property type="entry name" value="CB"/>
</dbReference>
<protein>
    <submittedName>
        <fullName evidence="8">Integrase/recombinase XerC</fullName>
    </submittedName>
</protein>
<proteinExistence type="inferred from homology"/>
<dbReference type="InterPro" id="IPR002104">
    <property type="entry name" value="Integrase_catalytic"/>
</dbReference>
<organism evidence="8 9">
    <name type="scientific">Shouchella xiaoxiensis</name>
    <dbReference type="NCBI Taxonomy" id="766895"/>
    <lineage>
        <taxon>Bacteria</taxon>
        <taxon>Bacillati</taxon>
        <taxon>Bacillota</taxon>
        <taxon>Bacilli</taxon>
        <taxon>Bacillales</taxon>
        <taxon>Bacillaceae</taxon>
        <taxon>Shouchella</taxon>
    </lineage>
</organism>
<dbReference type="InterPro" id="IPR013762">
    <property type="entry name" value="Integrase-like_cat_sf"/>
</dbReference>
<dbReference type="PANTHER" id="PTHR30349:SF41">
    <property type="entry name" value="INTEGRASE_RECOMBINASE PROTEIN MJ0367-RELATED"/>
    <property type="match status" value="1"/>
</dbReference>
<evidence type="ECO:0000256" key="1">
    <source>
        <dbReference type="ARBA" id="ARBA00008857"/>
    </source>
</evidence>
<dbReference type="PROSITE" id="PS51898">
    <property type="entry name" value="TYR_RECOMBINASE"/>
    <property type="match status" value="1"/>
</dbReference>
<dbReference type="PANTHER" id="PTHR30349">
    <property type="entry name" value="PHAGE INTEGRASE-RELATED"/>
    <property type="match status" value="1"/>
</dbReference>
<dbReference type="PROSITE" id="PS51900">
    <property type="entry name" value="CB"/>
    <property type="match status" value="1"/>
</dbReference>
<feature type="domain" description="Tyr recombinase" evidence="6">
    <location>
        <begin position="147"/>
        <end position="352"/>
    </location>
</feature>
<accession>A0ABS2SXM2</accession>
<gene>
    <name evidence="8" type="ORF">JOC54_003533</name>
</gene>
<dbReference type="Proteomes" id="UP001179280">
    <property type="component" value="Unassembled WGS sequence"/>
</dbReference>
<dbReference type="EMBL" id="JAFBCV010000012">
    <property type="protein sequence ID" value="MBM7840253.1"/>
    <property type="molecule type" value="Genomic_DNA"/>
</dbReference>
<keyword evidence="3 5" id="KW-0238">DNA-binding</keyword>
<keyword evidence="2" id="KW-0229">DNA integration</keyword>
<evidence type="ECO:0000256" key="3">
    <source>
        <dbReference type="ARBA" id="ARBA00023125"/>
    </source>
</evidence>
<evidence type="ECO:0000313" key="9">
    <source>
        <dbReference type="Proteomes" id="UP001179280"/>
    </source>
</evidence>
<comment type="similarity">
    <text evidence="1">Belongs to the 'phage' integrase family.</text>
</comment>
<evidence type="ECO:0000313" key="8">
    <source>
        <dbReference type="EMBL" id="MBM7840253.1"/>
    </source>
</evidence>
<comment type="caution">
    <text evidence="8">The sequence shown here is derived from an EMBL/GenBank/DDBJ whole genome shotgun (WGS) entry which is preliminary data.</text>
</comment>
<dbReference type="InterPro" id="IPR050090">
    <property type="entry name" value="Tyrosine_recombinase_XerCD"/>
</dbReference>
<dbReference type="InterPro" id="IPR011010">
    <property type="entry name" value="DNA_brk_join_enz"/>
</dbReference>
<evidence type="ECO:0000256" key="2">
    <source>
        <dbReference type="ARBA" id="ARBA00022908"/>
    </source>
</evidence>
<sequence length="355" mass="41225">MSIFARLNEQHTNQATLTNDFHSSHYRRYNDMPSFVQQYIDSIGSLGYSPTTIQRYLYDFLDFFSYVQRHSDSPFLINDIQLSDFAQLNQKGIEHYISYLSLEVQNEAKTINRKLSALQSLFTYLVKNHSLADNPVVHVTRPKTKKRNPVYLTVEEIKEITDLVCSSEGLTTRQQRYFQKLYLRDYTAIMMLARTGLRLSELASLRMSQINIVRKELVVFGKGNKERLIPIPNDLVDIINNYVNSIPSNYQPKRDDYFFIGYDFKTDSYTSSLSISAFQKMIGRHFDRASQQIPSLRDRKLSAHKLRHSFATALIKNGVNVLTIQQLLGHTSVATTQVYAHIHQEAKRDAMNKWQ</sequence>
<evidence type="ECO:0000256" key="5">
    <source>
        <dbReference type="PROSITE-ProRule" id="PRU01248"/>
    </source>
</evidence>
<dbReference type="RefSeq" id="WP_204467787.1">
    <property type="nucleotide sequence ID" value="NZ_JAFBCV010000012.1"/>
</dbReference>
<dbReference type="Pfam" id="PF00589">
    <property type="entry name" value="Phage_integrase"/>
    <property type="match status" value="1"/>
</dbReference>
<dbReference type="Pfam" id="PF13495">
    <property type="entry name" value="Phage_int_SAM_4"/>
    <property type="match status" value="1"/>
</dbReference>
<reference evidence="8" key="1">
    <citation type="submission" date="2021-01" db="EMBL/GenBank/DDBJ databases">
        <title>Genomic Encyclopedia of Type Strains, Phase IV (KMG-IV): sequencing the most valuable type-strain genomes for metagenomic binning, comparative biology and taxonomic classification.</title>
        <authorList>
            <person name="Goeker M."/>
        </authorList>
    </citation>
    <scope>NUCLEOTIDE SEQUENCE</scope>
    <source>
        <strain evidence="8">DSM 21943</strain>
    </source>
</reference>
<dbReference type="InterPro" id="IPR010998">
    <property type="entry name" value="Integrase_recombinase_N"/>
</dbReference>
<feature type="domain" description="Core-binding (CB)" evidence="7">
    <location>
        <begin position="30"/>
        <end position="126"/>
    </location>
</feature>
<evidence type="ECO:0000259" key="7">
    <source>
        <dbReference type="PROSITE" id="PS51900"/>
    </source>
</evidence>
<evidence type="ECO:0000256" key="4">
    <source>
        <dbReference type="ARBA" id="ARBA00023172"/>
    </source>
</evidence>
<keyword evidence="4" id="KW-0233">DNA recombination</keyword>
<dbReference type="InterPro" id="IPR004107">
    <property type="entry name" value="Integrase_SAM-like_N"/>
</dbReference>